<sequence length="728" mass="82247">MDGLMNVKKLENFVKSQQNSFKSLFQRKQSGSFALAVDEDSKPESPKIIPQLSPFANSVVARCSKVLGISTHELQHRFDIELPESVKQLFTYARNFVEFVSYQTIDVFTTQPDFLTDKEFRRLTYDMMLAWETPCIEFHLEEKHETSPSAGSQEEDEDSPSLFSSSSTNMAIQVDDAKTVGREAFARIAPACVAIADIITVHNLFDALTSSTSGLKLHFLIYDKYLHTLDKTIKATKLIPKPSTNNVELDDGEIILDADGTIPTQPVLQHIGISAWPGRLILTNYAIYFESLGVALYEKATRYDLATDMKQVIKPDLTGPLGARVFDKAVMYKSIANSDPVYFEFPEFKGNSRRDYWLDVCLEILHAHRFIRRSNLKEVQELDILARASLGILRYHAIREAFSFFASQYKSLLVFSLAESLPKGDKILQTILSRLTLHNTSLNSDECSKLSPTKRSASSPSALLALSRLGFTLSKGESYLEGVKAVVGDLIVGEINPLEVVVKQSMQAIGKAEAAQATVDKVKVEGIDTNIAVMKDLLFPVTKIVNRMKVLASWRYPFKSILFLVLGCFTILRGWTRYLASSILIYGALSIFWRRHFNKKKSLEPFRVTAPANKNAVEQLLTLQEAIAQVETLVQDGNVILLKIRALLFSILPQATEKLAMMLILVAIMLMIIPIRHLMLLVFLETFTREMPYRKESSDRWARRLREWWIRIPAAPVQVVKVDDKKKK</sequence>
<protein>
    <submittedName>
        <fullName evidence="3">Uncharacterized protein</fullName>
    </submittedName>
</protein>
<keyword evidence="2" id="KW-0472">Membrane</keyword>
<dbReference type="AlphaFoldDB" id="A0AAV2DP78"/>
<feature type="transmembrane region" description="Helical" evidence="2">
    <location>
        <begin position="659"/>
        <end position="684"/>
    </location>
</feature>
<evidence type="ECO:0000313" key="3">
    <source>
        <dbReference type="EMBL" id="CAL1374941.1"/>
    </source>
</evidence>
<evidence type="ECO:0000256" key="1">
    <source>
        <dbReference type="SAM" id="MobiDB-lite"/>
    </source>
</evidence>
<reference evidence="3 4" key="1">
    <citation type="submission" date="2024-04" db="EMBL/GenBank/DDBJ databases">
        <authorList>
            <person name="Fracassetti M."/>
        </authorList>
    </citation>
    <scope>NUCLEOTIDE SEQUENCE [LARGE SCALE GENOMIC DNA]</scope>
</reference>
<gene>
    <name evidence="3" type="ORF">LTRI10_LOCUS16774</name>
</gene>
<evidence type="ECO:0000313" key="4">
    <source>
        <dbReference type="Proteomes" id="UP001497516"/>
    </source>
</evidence>
<organism evidence="3 4">
    <name type="scientific">Linum trigynum</name>
    <dbReference type="NCBI Taxonomy" id="586398"/>
    <lineage>
        <taxon>Eukaryota</taxon>
        <taxon>Viridiplantae</taxon>
        <taxon>Streptophyta</taxon>
        <taxon>Embryophyta</taxon>
        <taxon>Tracheophyta</taxon>
        <taxon>Spermatophyta</taxon>
        <taxon>Magnoliopsida</taxon>
        <taxon>eudicotyledons</taxon>
        <taxon>Gunneridae</taxon>
        <taxon>Pentapetalae</taxon>
        <taxon>rosids</taxon>
        <taxon>fabids</taxon>
        <taxon>Malpighiales</taxon>
        <taxon>Linaceae</taxon>
        <taxon>Linum</taxon>
    </lineage>
</organism>
<accession>A0AAV2DP78</accession>
<proteinExistence type="predicted"/>
<dbReference type="EMBL" id="OZ034816">
    <property type="protein sequence ID" value="CAL1374941.1"/>
    <property type="molecule type" value="Genomic_DNA"/>
</dbReference>
<name>A0AAV2DP78_9ROSI</name>
<dbReference type="InterPro" id="IPR006927">
    <property type="entry name" value="DUF639"/>
</dbReference>
<dbReference type="PANTHER" id="PTHR31860">
    <property type="entry name" value="HEAT-INDUCIBLE TRANSCRIPTION REPRESSOR (DUF639)-RELATED"/>
    <property type="match status" value="1"/>
</dbReference>
<keyword evidence="4" id="KW-1185">Reference proteome</keyword>
<dbReference type="Pfam" id="PF04842">
    <property type="entry name" value="DUF639"/>
    <property type="match status" value="1"/>
</dbReference>
<dbReference type="Proteomes" id="UP001497516">
    <property type="component" value="Chromosome 3"/>
</dbReference>
<keyword evidence="2" id="KW-0812">Transmembrane</keyword>
<keyword evidence="2" id="KW-1133">Transmembrane helix</keyword>
<dbReference type="PANTHER" id="PTHR31860:SF4">
    <property type="entry name" value="OS02G0637800 PROTEIN"/>
    <property type="match status" value="1"/>
</dbReference>
<feature type="region of interest" description="Disordered" evidence="1">
    <location>
        <begin position="143"/>
        <end position="165"/>
    </location>
</feature>
<evidence type="ECO:0000256" key="2">
    <source>
        <dbReference type="SAM" id="Phobius"/>
    </source>
</evidence>